<accession>A0A418PNS0</accession>
<dbReference type="EMBL" id="QXML01000009">
    <property type="protein sequence ID" value="RIW13403.1"/>
    <property type="molecule type" value="Genomic_DNA"/>
</dbReference>
<dbReference type="OrthoDB" id="708468at2"/>
<evidence type="ECO:0008006" key="4">
    <source>
        <dbReference type="Google" id="ProtNLM"/>
    </source>
</evidence>
<name>A0A418PNS0_9BACT</name>
<feature type="transmembrane region" description="Helical" evidence="1">
    <location>
        <begin position="110"/>
        <end position="134"/>
    </location>
</feature>
<proteinExistence type="predicted"/>
<keyword evidence="1" id="KW-0472">Membrane</keyword>
<evidence type="ECO:0000313" key="2">
    <source>
        <dbReference type="EMBL" id="RIW13403.1"/>
    </source>
</evidence>
<evidence type="ECO:0000313" key="3">
    <source>
        <dbReference type="Proteomes" id="UP000283522"/>
    </source>
</evidence>
<protein>
    <recommendedName>
        <fullName evidence="4">Zinc-finger domain-containing protein</fullName>
    </recommendedName>
</protein>
<dbReference type="Proteomes" id="UP000283522">
    <property type="component" value="Unassembled WGS sequence"/>
</dbReference>
<keyword evidence="1" id="KW-1133">Transmembrane helix</keyword>
<comment type="caution">
    <text evidence="2">The sequence shown here is derived from an EMBL/GenBank/DDBJ whole genome shotgun (WGS) entry which is preliminary data.</text>
</comment>
<dbReference type="AlphaFoldDB" id="A0A418PNS0"/>
<organism evidence="2 3">
    <name type="scientific">Algoriphagus lacus</name>
    <dbReference type="NCBI Taxonomy" id="2056311"/>
    <lineage>
        <taxon>Bacteria</taxon>
        <taxon>Pseudomonadati</taxon>
        <taxon>Bacteroidota</taxon>
        <taxon>Cytophagia</taxon>
        <taxon>Cytophagales</taxon>
        <taxon>Cyclobacteriaceae</taxon>
        <taxon>Algoriphagus</taxon>
    </lineage>
</organism>
<reference evidence="2 3" key="1">
    <citation type="submission" date="2018-09" db="EMBL/GenBank/DDBJ databases">
        <authorList>
            <person name="Wang X."/>
            <person name="Du Z."/>
        </authorList>
    </citation>
    <scope>NUCLEOTIDE SEQUENCE [LARGE SCALE GENOMIC DNA]</scope>
    <source>
        <strain evidence="2 3">N3</strain>
    </source>
</reference>
<keyword evidence="3" id="KW-1185">Reference proteome</keyword>
<evidence type="ECO:0000256" key="1">
    <source>
        <dbReference type="SAM" id="Phobius"/>
    </source>
</evidence>
<gene>
    <name evidence="2" type="ORF">D0X99_16670</name>
</gene>
<sequence length="157" mass="17835">MKNSSHLSDEALQSYLLKEIQDDSLIVEHLEACSKCQKRLEEYQVVIKNVQKIEPEGFTFDVSALVMNTVTVYEKRKSRRQEFAFWGVLILLVLGISFFSLPFLPAVFKLFFSGSGLITLLAIGVGLGVFLFLLTDIIRQNQVKEGKIFKNNLQPMS</sequence>
<dbReference type="RefSeq" id="WP_119478989.1">
    <property type="nucleotide sequence ID" value="NZ_QXML01000009.1"/>
</dbReference>
<keyword evidence="1" id="KW-0812">Transmembrane</keyword>
<feature type="transmembrane region" description="Helical" evidence="1">
    <location>
        <begin position="83"/>
        <end position="104"/>
    </location>
</feature>